<dbReference type="EnsemblPlants" id="MELO3C033985.2.1">
    <property type="protein sequence ID" value="MELO3C033985.2.1"/>
    <property type="gene ID" value="MELO3C033985.2"/>
</dbReference>
<dbReference type="Gramene" id="MELO3C033985.2.1">
    <property type="protein sequence ID" value="MELO3C033985.2.1"/>
    <property type="gene ID" value="MELO3C033985.2"/>
</dbReference>
<reference evidence="2" key="1">
    <citation type="submission" date="2023-03" db="UniProtKB">
        <authorList>
            <consortium name="EnsemblPlants"/>
        </authorList>
    </citation>
    <scope>IDENTIFICATION</scope>
</reference>
<protein>
    <submittedName>
        <fullName evidence="2">Uncharacterized protein</fullName>
    </submittedName>
</protein>
<feature type="compositionally biased region" description="Basic and acidic residues" evidence="1">
    <location>
        <begin position="1"/>
        <end position="26"/>
    </location>
</feature>
<dbReference type="AlphaFoldDB" id="A0A9I9EHQ0"/>
<sequence>MADSPKEEDNKSIFSELRDEHNKEMDSQNDPLARIKTEAFSKKSGSSAADADGGGCNSSSLLRASAEWWGEDGCCSAPCSEFSG</sequence>
<proteinExistence type="predicted"/>
<feature type="region of interest" description="Disordered" evidence="1">
    <location>
        <begin position="1"/>
        <end position="33"/>
    </location>
</feature>
<evidence type="ECO:0000256" key="1">
    <source>
        <dbReference type="SAM" id="MobiDB-lite"/>
    </source>
</evidence>
<organism evidence="2">
    <name type="scientific">Cucumis melo</name>
    <name type="common">Muskmelon</name>
    <dbReference type="NCBI Taxonomy" id="3656"/>
    <lineage>
        <taxon>Eukaryota</taxon>
        <taxon>Viridiplantae</taxon>
        <taxon>Streptophyta</taxon>
        <taxon>Embryophyta</taxon>
        <taxon>Tracheophyta</taxon>
        <taxon>Spermatophyta</taxon>
        <taxon>Magnoliopsida</taxon>
        <taxon>eudicotyledons</taxon>
        <taxon>Gunneridae</taxon>
        <taxon>Pentapetalae</taxon>
        <taxon>rosids</taxon>
        <taxon>fabids</taxon>
        <taxon>Cucurbitales</taxon>
        <taxon>Cucurbitaceae</taxon>
        <taxon>Benincaseae</taxon>
        <taxon>Cucumis</taxon>
    </lineage>
</organism>
<name>A0A9I9EHQ0_CUCME</name>
<evidence type="ECO:0000313" key="2">
    <source>
        <dbReference type="EnsemblPlants" id="MELO3C033985.2.1"/>
    </source>
</evidence>
<accession>A0A9I9EHQ0</accession>